<name>A0A830F798_9EURY</name>
<gene>
    <name evidence="2" type="ORF">GCM10009039_19520</name>
</gene>
<evidence type="ECO:0000256" key="1">
    <source>
        <dbReference type="SAM" id="Phobius"/>
    </source>
</evidence>
<dbReference type="Pfam" id="PF24396">
    <property type="entry name" value="DUF7541"/>
    <property type="match status" value="1"/>
</dbReference>
<feature type="transmembrane region" description="Helical" evidence="1">
    <location>
        <begin position="101"/>
        <end position="120"/>
    </location>
</feature>
<keyword evidence="3" id="KW-1185">Reference proteome</keyword>
<keyword evidence="1" id="KW-0812">Transmembrane</keyword>
<evidence type="ECO:0000313" key="3">
    <source>
        <dbReference type="Proteomes" id="UP000607197"/>
    </source>
</evidence>
<dbReference type="InterPro" id="IPR055963">
    <property type="entry name" value="DUF7541"/>
</dbReference>
<dbReference type="Proteomes" id="UP000607197">
    <property type="component" value="Unassembled WGS sequence"/>
</dbReference>
<dbReference type="EMBL" id="BMPG01000002">
    <property type="protein sequence ID" value="GGL61429.1"/>
    <property type="molecule type" value="Genomic_DNA"/>
</dbReference>
<reference evidence="2" key="1">
    <citation type="journal article" date="2014" name="Int. J. Syst. Evol. Microbiol.">
        <title>Complete genome sequence of Corynebacterium casei LMG S-19264T (=DSM 44701T), isolated from a smear-ripened cheese.</title>
        <authorList>
            <consortium name="US DOE Joint Genome Institute (JGI-PGF)"/>
            <person name="Walter F."/>
            <person name="Albersmeier A."/>
            <person name="Kalinowski J."/>
            <person name="Ruckert C."/>
        </authorList>
    </citation>
    <scope>NUCLEOTIDE SEQUENCE</scope>
    <source>
        <strain evidence="2">JCM 19596</strain>
    </source>
</reference>
<accession>A0A830F798</accession>
<keyword evidence="1" id="KW-1133">Transmembrane helix</keyword>
<dbReference type="RefSeq" id="WP_188978402.1">
    <property type="nucleotide sequence ID" value="NZ_BMPG01000002.1"/>
</dbReference>
<dbReference type="AlphaFoldDB" id="A0A830F798"/>
<organism evidence="2 3">
    <name type="scientific">Halocalculus aciditolerans</name>
    <dbReference type="NCBI Taxonomy" id="1383812"/>
    <lineage>
        <taxon>Archaea</taxon>
        <taxon>Methanobacteriati</taxon>
        <taxon>Methanobacteriota</taxon>
        <taxon>Stenosarchaea group</taxon>
        <taxon>Halobacteria</taxon>
        <taxon>Halobacteriales</taxon>
        <taxon>Halobacteriaceae</taxon>
        <taxon>Halocalculus</taxon>
    </lineage>
</organism>
<evidence type="ECO:0000313" key="2">
    <source>
        <dbReference type="EMBL" id="GGL61429.1"/>
    </source>
</evidence>
<sequence length="129" mass="13396">MTEQPGLSEGYRKSSPWPVFVALGLALTEFGVFFGGMFIPVGVGGILLLEGSVVGILRESGYASTLWKTALGVGAFFALFGGVLLAFSAQSAEFNLYTRGLALLLGGVVAVVGGFALNVWEFGNAEVTP</sequence>
<protein>
    <recommendedName>
        <fullName evidence="4">Cox cluster protein</fullName>
    </recommendedName>
</protein>
<dbReference type="OrthoDB" id="206484at2157"/>
<proteinExistence type="predicted"/>
<reference evidence="2" key="2">
    <citation type="submission" date="2020-09" db="EMBL/GenBank/DDBJ databases">
        <authorList>
            <person name="Sun Q."/>
            <person name="Ohkuma M."/>
        </authorList>
    </citation>
    <scope>NUCLEOTIDE SEQUENCE</scope>
    <source>
        <strain evidence="2">JCM 19596</strain>
    </source>
</reference>
<evidence type="ECO:0008006" key="4">
    <source>
        <dbReference type="Google" id="ProtNLM"/>
    </source>
</evidence>
<feature type="transmembrane region" description="Helical" evidence="1">
    <location>
        <begin position="69"/>
        <end position="89"/>
    </location>
</feature>
<keyword evidence="1" id="KW-0472">Membrane</keyword>
<comment type="caution">
    <text evidence="2">The sequence shown here is derived from an EMBL/GenBank/DDBJ whole genome shotgun (WGS) entry which is preliminary data.</text>
</comment>
<feature type="transmembrane region" description="Helical" evidence="1">
    <location>
        <begin position="20"/>
        <end position="49"/>
    </location>
</feature>